<organism evidence="7">
    <name type="scientific">Triatoma dimidiata</name>
    <name type="common">Kissing bug</name>
    <name type="synonym">Meccus dimidiatus</name>
    <dbReference type="NCBI Taxonomy" id="72491"/>
    <lineage>
        <taxon>Eukaryota</taxon>
        <taxon>Metazoa</taxon>
        <taxon>Ecdysozoa</taxon>
        <taxon>Arthropoda</taxon>
        <taxon>Hexapoda</taxon>
        <taxon>Insecta</taxon>
        <taxon>Pterygota</taxon>
        <taxon>Neoptera</taxon>
        <taxon>Paraneoptera</taxon>
        <taxon>Hemiptera</taxon>
        <taxon>Heteroptera</taxon>
        <taxon>Panheteroptera</taxon>
        <taxon>Cimicomorpha</taxon>
        <taxon>Reduviidae</taxon>
        <taxon>Triatominae</taxon>
        <taxon>Triatoma</taxon>
    </lineage>
</organism>
<protein>
    <submittedName>
        <fullName evidence="7">Uncharacterized protein</fullName>
    </submittedName>
</protein>
<evidence type="ECO:0000313" key="7">
    <source>
        <dbReference type="EMBL" id="JAP02329.1"/>
    </source>
</evidence>
<dbReference type="Pfam" id="PF03973">
    <property type="entry name" value="Triabin"/>
    <property type="match status" value="1"/>
</dbReference>
<evidence type="ECO:0000256" key="1">
    <source>
        <dbReference type="ARBA" id="ARBA00004613"/>
    </source>
</evidence>
<comment type="similarity">
    <text evidence="6">Belongs to the calycin superfamily. Triabin family.</text>
</comment>
<dbReference type="GO" id="GO:0030682">
    <property type="term" value="P:symbiont-mediated perturbation of host defenses"/>
    <property type="evidence" value="ECO:0007669"/>
    <property type="project" value="InterPro"/>
</dbReference>
<keyword evidence="5" id="KW-1199">Hemostasis impairing toxin</keyword>
<name>A0A0V0G2N5_TRIDM</name>
<accession>A0A0V0G2N5</accession>
<comment type="subcellular location">
    <subcellularLocation>
        <location evidence="1">Secreted</location>
    </subcellularLocation>
</comment>
<dbReference type="SUPFAM" id="SSF50814">
    <property type="entry name" value="Lipocalins"/>
    <property type="match status" value="1"/>
</dbReference>
<keyword evidence="2" id="KW-0964">Secreted</keyword>
<proteinExistence type="inferred from homology"/>
<dbReference type="Gene3D" id="2.40.128.20">
    <property type="match status" value="1"/>
</dbReference>
<sequence length="190" mass="22016">YFGIQTYAVAAVTINYGGSSCLQITPMKDFDTERFFKGTWYLTHVTPRGDDTMVVVCDYNLSLKTDGTIENDYFLYDNDGDRHDIHCNGTKSEKPGEFPFDCYSRFGKVEIPAHNDNYYIATDYERYGLVYTCTKTPTLFQDQVKVLFRNKDYIPSDEEVKKILKPYGLDFTKFIPRDKVSCLTEVIKKK</sequence>
<dbReference type="EMBL" id="GECL01003795">
    <property type="protein sequence ID" value="JAP02329.1"/>
    <property type="molecule type" value="Transcribed_RNA"/>
</dbReference>
<reference evidence="7" key="1">
    <citation type="journal article" date="2018" name="J. Proteomics">
        <title>Exploring the molecular complexity of Triatoma dimidiata sialome.</title>
        <authorList>
            <person name="Santiago P.B."/>
            <person name="de Araujo C.N."/>
            <person name="Charneau S."/>
            <person name="Bastos I.M.D."/>
            <person name="Assumpcao T.C.F."/>
            <person name="Queiroz R.M.L."/>
            <person name="Praca Y.R."/>
            <person name="Cordeiro T.M."/>
            <person name="Garcia C.H.S."/>
            <person name="da Silva I.G."/>
            <person name="Raiol T."/>
            <person name="Motta F.N."/>
            <person name="de Araujo Oliveira J.V."/>
            <person name="de Sousa M.V."/>
            <person name="Ribeiro J.M.C."/>
            <person name="de Santana J.M."/>
        </authorList>
    </citation>
    <scope>NUCLEOTIDE SEQUENCE</scope>
    <source>
        <strain evidence="7">Santander</strain>
        <tissue evidence="7">Salivary glands</tissue>
    </source>
</reference>
<dbReference type="InterPro" id="IPR005657">
    <property type="entry name" value="Triabi/Procalin"/>
</dbReference>
<keyword evidence="4" id="KW-0732">Signal</keyword>
<evidence type="ECO:0000256" key="4">
    <source>
        <dbReference type="ARBA" id="ARBA00022729"/>
    </source>
</evidence>
<dbReference type="GO" id="GO:0090729">
    <property type="term" value="F:toxin activity"/>
    <property type="evidence" value="ECO:0007669"/>
    <property type="project" value="UniProtKB-KW"/>
</dbReference>
<dbReference type="GO" id="GO:0005576">
    <property type="term" value="C:extracellular region"/>
    <property type="evidence" value="ECO:0007669"/>
    <property type="project" value="UniProtKB-SubCell"/>
</dbReference>
<feature type="non-terminal residue" evidence="7">
    <location>
        <position position="1"/>
    </location>
</feature>
<evidence type="ECO:0000256" key="2">
    <source>
        <dbReference type="ARBA" id="ARBA00022525"/>
    </source>
</evidence>
<dbReference type="InterPro" id="IPR012674">
    <property type="entry name" value="Calycin"/>
</dbReference>
<evidence type="ECO:0000256" key="5">
    <source>
        <dbReference type="ARBA" id="ARBA00023240"/>
    </source>
</evidence>
<evidence type="ECO:0000256" key="6">
    <source>
        <dbReference type="ARBA" id="ARBA00034121"/>
    </source>
</evidence>
<evidence type="ECO:0000256" key="3">
    <source>
        <dbReference type="ARBA" id="ARBA00022656"/>
    </source>
</evidence>
<dbReference type="AlphaFoldDB" id="A0A0V0G2N5"/>
<keyword evidence="3" id="KW-0800">Toxin</keyword>